<accession>A0A4P6ZJN9</accession>
<reference evidence="3" key="1">
    <citation type="submission" date="2018-12" db="EMBL/GenBank/DDBJ databases">
        <title>A new species of lactobacillus.</title>
        <authorList>
            <person name="Jian Y."/>
            <person name="Xin L."/>
            <person name="Hong Z.J."/>
            <person name="Ming L.Z."/>
            <person name="Hong X.Z."/>
        </authorList>
    </citation>
    <scope>NUCLEOTIDE SEQUENCE [LARGE SCALE GENOMIC DNA]</scope>
    <source>
        <strain evidence="3">HSLZ-75</strain>
    </source>
</reference>
<dbReference type="PROSITE" id="PS00028">
    <property type="entry name" value="ZINC_FINGER_C2H2_1"/>
    <property type="match status" value="1"/>
</dbReference>
<protein>
    <recommendedName>
        <fullName evidence="1">C2H2-type domain-containing protein</fullName>
    </recommendedName>
</protein>
<dbReference type="Proteomes" id="UP000294321">
    <property type="component" value="Chromosome"/>
</dbReference>
<dbReference type="OrthoDB" id="3784230at2"/>
<sequence>MKFAMYNHKIISTQLAKGHLRYKCPFCGKRMVYHNSTNHHSAYFSHVLTDNSFNNPGETSEHLAGKQQLYQFFKTKDNSVVIEKYLPKINQWPDLMVNNTVIEFQCSPISVQKLRQIIAGYTSLGIKSWWILGSPYQKRRLRPKYIAKFLNYSSRLGFFMLYWKISQKCLEIHYQQCECGSRIFYRTRRIFTYAELINFINYTRIKSRAITYSRWLGLVSHEIHVNQQRLFHGDLQIMRIQQMLGTRHNTIMGCPIICHLPVYTYPIFKKRYLLWRILILLLMNKYSDLQKIYQVANSKLVLPLSFCQINNYQSLYKRAFDKYVALLIQHHYLEVSPDHKKITRFKQPRWFNSYYDKIQYLKRHR</sequence>
<proteinExistence type="predicted"/>
<dbReference type="InterPro" id="IPR010330">
    <property type="entry name" value="CoiA_nuc"/>
</dbReference>
<dbReference type="KEGG" id="lji:ELX58_01690"/>
<evidence type="ECO:0000313" key="2">
    <source>
        <dbReference type="EMBL" id="QBP17886.1"/>
    </source>
</evidence>
<evidence type="ECO:0000259" key="1">
    <source>
        <dbReference type="PROSITE" id="PS00028"/>
    </source>
</evidence>
<organism evidence="2 3">
    <name type="scientific">Acetilactobacillus jinshanensis</name>
    <dbReference type="NCBI Taxonomy" id="1720083"/>
    <lineage>
        <taxon>Bacteria</taxon>
        <taxon>Bacillati</taxon>
        <taxon>Bacillota</taxon>
        <taxon>Bacilli</taxon>
        <taxon>Lactobacillales</taxon>
        <taxon>Lactobacillaceae</taxon>
        <taxon>Acetilactobacillus</taxon>
    </lineage>
</organism>
<dbReference type="EMBL" id="CP034726">
    <property type="protein sequence ID" value="QBP17886.1"/>
    <property type="molecule type" value="Genomic_DNA"/>
</dbReference>
<evidence type="ECO:0000313" key="3">
    <source>
        <dbReference type="Proteomes" id="UP000294321"/>
    </source>
</evidence>
<name>A0A4P6ZJN9_9LACO</name>
<dbReference type="RefSeq" id="WP_133441431.1">
    <property type="nucleotide sequence ID" value="NZ_CP034726.1"/>
</dbReference>
<dbReference type="AlphaFoldDB" id="A0A4P6ZJN9"/>
<gene>
    <name evidence="2" type="ORF">ELX58_01690</name>
</gene>
<dbReference type="InterPro" id="IPR013087">
    <property type="entry name" value="Znf_C2H2_type"/>
</dbReference>
<feature type="domain" description="C2H2-type" evidence="1">
    <location>
        <begin position="24"/>
        <end position="46"/>
    </location>
</feature>
<dbReference type="Pfam" id="PF06054">
    <property type="entry name" value="CoiA_nuc"/>
    <property type="match status" value="1"/>
</dbReference>
<keyword evidence="3" id="KW-1185">Reference proteome</keyword>